<dbReference type="EMBL" id="RBNR01000231">
    <property type="protein sequence ID" value="RML42080.1"/>
    <property type="molecule type" value="Genomic_DNA"/>
</dbReference>
<name>A0A3M2VS32_PSESI</name>
<evidence type="ECO:0000313" key="2">
    <source>
        <dbReference type="Proteomes" id="UP000280292"/>
    </source>
</evidence>
<dbReference type="RefSeq" id="WP_122293711.1">
    <property type="nucleotide sequence ID" value="NZ_RBNR01000231.1"/>
</dbReference>
<accession>A0A3M2VS32</accession>
<proteinExistence type="predicted"/>
<organism evidence="1 2">
    <name type="scientific">Pseudomonas syringae pv. ribicola</name>
    <dbReference type="NCBI Taxonomy" id="55398"/>
    <lineage>
        <taxon>Bacteria</taxon>
        <taxon>Pseudomonadati</taxon>
        <taxon>Pseudomonadota</taxon>
        <taxon>Gammaproteobacteria</taxon>
        <taxon>Pseudomonadales</taxon>
        <taxon>Pseudomonadaceae</taxon>
        <taxon>Pseudomonas</taxon>
    </lineage>
</organism>
<reference evidence="1 2" key="1">
    <citation type="submission" date="2018-08" db="EMBL/GenBank/DDBJ databases">
        <title>Recombination of ecologically and evolutionarily significant loci maintains genetic cohesion in the Pseudomonas syringae species complex.</title>
        <authorList>
            <person name="Dillon M."/>
            <person name="Thakur S."/>
            <person name="Almeida R.N.D."/>
            <person name="Weir B.S."/>
            <person name="Guttman D.S."/>
        </authorList>
    </citation>
    <scope>NUCLEOTIDE SEQUENCE [LARGE SCALE GENOMIC DNA]</scope>
    <source>
        <strain evidence="1 2">ICMP 3883</strain>
    </source>
</reference>
<gene>
    <name evidence="1" type="ORF">ALQ95_04171</name>
</gene>
<protein>
    <submittedName>
        <fullName evidence="1">Tail fiber protein H</fullName>
    </submittedName>
</protein>
<evidence type="ECO:0000313" key="1">
    <source>
        <dbReference type="EMBL" id="RML42080.1"/>
    </source>
</evidence>
<dbReference type="AlphaFoldDB" id="A0A3M2VS32"/>
<sequence length="504" mass="53409">MDYPKSVPSVGLVSGKFVDENPATGTPGSLIPAKWGNSVTQEILNVIQGAGLVPDEADVTQLHRAILGLAASDYKKAVRCATTVSIGLSGLQTIDDVTLVAGDRVLVKNQDTPAQNWIYLAAAGAWTRAQDANESTECTPGHMVPVQAGTKNAGTVWQLVNTVFPVLGTTALAFERLLGRSGVAAGDYTRVKVNKFGQVEEGSNPTTLSGNGILDAYTKAEADQRDIQRPLRDSITHVGLANNQAGAPYMRRESDGGVVYLQPNLGFTSVQQGSGAGQQANLVKIGWSPTGLKATVDDTDLGNFWYANNFKPDSKADWGSTLAAYRIADAYTKIESDTRDLQRPLADSITVVGFAANDVTRPYMRRASDGQLYHLQPQLGYMPIEQGGGPGMTTSKIRLGYNSAGSLRLQVDNLDFGDLISDQNLMVKLVGVGVGGTGSYAFARVINIQGAINQGGLVSGENLIYSSTSSSDGGTNNSDLIGIGTWRAHGAFSNSERTLFQRIG</sequence>
<dbReference type="Proteomes" id="UP000280292">
    <property type="component" value="Unassembled WGS sequence"/>
</dbReference>
<comment type="caution">
    <text evidence="1">The sequence shown here is derived from an EMBL/GenBank/DDBJ whole genome shotgun (WGS) entry which is preliminary data.</text>
</comment>